<gene>
    <name evidence="1" type="ORF">B0H15DRAFT_1022636</name>
</gene>
<organism evidence="1 2">
    <name type="scientific">Mycena belliarum</name>
    <dbReference type="NCBI Taxonomy" id="1033014"/>
    <lineage>
        <taxon>Eukaryota</taxon>
        <taxon>Fungi</taxon>
        <taxon>Dikarya</taxon>
        <taxon>Basidiomycota</taxon>
        <taxon>Agaricomycotina</taxon>
        <taxon>Agaricomycetes</taxon>
        <taxon>Agaricomycetidae</taxon>
        <taxon>Agaricales</taxon>
        <taxon>Marasmiineae</taxon>
        <taxon>Mycenaceae</taxon>
        <taxon>Mycena</taxon>
    </lineage>
</organism>
<proteinExistence type="predicted"/>
<dbReference type="InterPro" id="IPR036047">
    <property type="entry name" value="F-box-like_dom_sf"/>
</dbReference>
<comment type="caution">
    <text evidence="1">The sequence shown here is derived from an EMBL/GenBank/DDBJ whole genome shotgun (WGS) entry which is preliminary data.</text>
</comment>
<evidence type="ECO:0000313" key="2">
    <source>
        <dbReference type="Proteomes" id="UP001222325"/>
    </source>
</evidence>
<evidence type="ECO:0000313" key="1">
    <source>
        <dbReference type="EMBL" id="KAJ7088080.1"/>
    </source>
</evidence>
<dbReference type="Proteomes" id="UP001222325">
    <property type="component" value="Unassembled WGS sequence"/>
</dbReference>
<reference evidence="1" key="1">
    <citation type="submission" date="2023-03" db="EMBL/GenBank/DDBJ databases">
        <title>Massive genome expansion in bonnet fungi (Mycena s.s.) driven by repeated elements and novel gene families across ecological guilds.</title>
        <authorList>
            <consortium name="Lawrence Berkeley National Laboratory"/>
            <person name="Harder C.B."/>
            <person name="Miyauchi S."/>
            <person name="Viragh M."/>
            <person name="Kuo A."/>
            <person name="Thoen E."/>
            <person name="Andreopoulos B."/>
            <person name="Lu D."/>
            <person name="Skrede I."/>
            <person name="Drula E."/>
            <person name="Henrissat B."/>
            <person name="Morin E."/>
            <person name="Kohler A."/>
            <person name="Barry K."/>
            <person name="LaButti K."/>
            <person name="Morin E."/>
            <person name="Salamov A."/>
            <person name="Lipzen A."/>
            <person name="Mereny Z."/>
            <person name="Hegedus B."/>
            <person name="Baldrian P."/>
            <person name="Stursova M."/>
            <person name="Weitz H."/>
            <person name="Taylor A."/>
            <person name="Grigoriev I.V."/>
            <person name="Nagy L.G."/>
            <person name="Martin F."/>
            <person name="Kauserud H."/>
        </authorList>
    </citation>
    <scope>NUCLEOTIDE SEQUENCE</scope>
    <source>
        <strain evidence="1">CBHHK173m</strain>
    </source>
</reference>
<protein>
    <recommendedName>
        <fullName evidence="3">F-box domain-containing protein</fullName>
    </recommendedName>
</protein>
<sequence length="296" mass="33099">MAHNATRQLAQELLIHIIEFLGDSFADLRACALVSRSFVHAAQSQIFQEISFGFGAASVFEADRRSNRLLETLHAAPHLAQHVRWLCLLTSTISGSTLSDICGCPFPGLQAVFCYKLILYPVAANALRQLLALPTLHIYRPYPFDLSGLVGLSVSIHAEVVRWPKIAPILQNITVFTFIAHPDMDVTDLSAFGSLEYLRIELVSLAAWPNARAALSTIAPSNNIRKIVLLGKFFAVDGDELDRTLTRLPLHYAQVVDFVMQPEYYDRTIASLSSTNDIRRTDDDFHWFERMTGALR</sequence>
<dbReference type="EMBL" id="JARJCN010000027">
    <property type="protein sequence ID" value="KAJ7088080.1"/>
    <property type="molecule type" value="Genomic_DNA"/>
</dbReference>
<evidence type="ECO:0008006" key="3">
    <source>
        <dbReference type="Google" id="ProtNLM"/>
    </source>
</evidence>
<accession>A0AAD6U392</accession>
<dbReference type="SUPFAM" id="SSF81383">
    <property type="entry name" value="F-box domain"/>
    <property type="match status" value="1"/>
</dbReference>
<name>A0AAD6U392_9AGAR</name>
<keyword evidence="2" id="KW-1185">Reference proteome</keyword>
<dbReference type="AlphaFoldDB" id="A0AAD6U392"/>